<proteinExistence type="predicted"/>
<organism evidence="1">
    <name type="scientific">marine sediment metagenome</name>
    <dbReference type="NCBI Taxonomy" id="412755"/>
    <lineage>
        <taxon>unclassified sequences</taxon>
        <taxon>metagenomes</taxon>
        <taxon>ecological metagenomes</taxon>
    </lineage>
</organism>
<gene>
    <name evidence="1" type="ORF">LCGC14_1362200</name>
</gene>
<name>A0A0F9K8D4_9ZZZZ</name>
<comment type="caution">
    <text evidence="1">The sequence shown here is derived from an EMBL/GenBank/DDBJ whole genome shotgun (WGS) entry which is preliminary data.</text>
</comment>
<protein>
    <submittedName>
        <fullName evidence="1">Uncharacterized protein</fullName>
    </submittedName>
</protein>
<dbReference type="AlphaFoldDB" id="A0A0F9K8D4"/>
<sequence length="92" mass="10068">MKTEEKVCPNCGFCPTCKRPNQIFSPYPVYPYPVYPWYWTYPYQYPNTTYIPLTGDAIPIDTSTGTSSVIAGGTVSLPGIATTAGNDYGPSN</sequence>
<evidence type="ECO:0000313" key="1">
    <source>
        <dbReference type="EMBL" id="KKM78218.1"/>
    </source>
</evidence>
<accession>A0A0F9K8D4</accession>
<dbReference type="EMBL" id="LAZR01008525">
    <property type="protein sequence ID" value="KKM78218.1"/>
    <property type="molecule type" value="Genomic_DNA"/>
</dbReference>
<reference evidence="1" key="1">
    <citation type="journal article" date="2015" name="Nature">
        <title>Complex archaea that bridge the gap between prokaryotes and eukaryotes.</title>
        <authorList>
            <person name="Spang A."/>
            <person name="Saw J.H."/>
            <person name="Jorgensen S.L."/>
            <person name="Zaremba-Niedzwiedzka K."/>
            <person name="Martijn J."/>
            <person name="Lind A.E."/>
            <person name="van Eijk R."/>
            <person name="Schleper C."/>
            <person name="Guy L."/>
            <person name="Ettema T.J."/>
        </authorList>
    </citation>
    <scope>NUCLEOTIDE SEQUENCE</scope>
</reference>